<dbReference type="InterPro" id="IPR036514">
    <property type="entry name" value="SGNH_hydro_sf"/>
</dbReference>
<feature type="region of interest" description="Disordered" evidence="3">
    <location>
        <begin position="167"/>
        <end position="198"/>
    </location>
</feature>
<dbReference type="SUPFAM" id="SSF49265">
    <property type="entry name" value="Fibronectin type III"/>
    <property type="match status" value="2"/>
</dbReference>
<evidence type="ECO:0000256" key="3">
    <source>
        <dbReference type="SAM" id="MobiDB-lite"/>
    </source>
</evidence>
<comment type="caution">
    <text evidence="6">The sequence shown here is derived from an EMBL/GenBank/DDBJ whole genome shotgun (WGS) entry which is preliminary data.</text>
</comment>
<dbReference type="InterPro" id="IPR037459">
    <property type="entry name" value="RhgT-like"/>
</dbReference>
<dbReference type="InterPro" id="IPR028994">
    <property type="entry name" value="Integrin_alpha_N"/>
</dbReference>
<dbReference type="EMBL" id="JBAGLP010000118">
    <property type="protein sequence ID" value="MEG3616073.1"/>
    <property type="molecule type" value="Genomic_DNA"/>
</dbReference>
<dbReference type="InterPro" id="IPR049033">
    <property type="entry name" value="AGA-YXIM_GBD"/>
</dbReference>
<feature type="region of interest" description="Disordered" evidence="3">
    <location>
        <begin position="54"/>
        <end position="73"/>
    </location>
</feature>
<dbReference type="InterPro" id="IPR049366">
    <property type="entry name" value="RGL11_C"/>
</dbReference>
<evidence type="ECO:0000313" key="6">
    <source>
        <dbReference type="EMBL" id="MEG3616073.1"/>
    </source>
</evidence>
<accession>A0ABU7Z9L4</accession>
<evidence type="ECO:0000256" key="4">
    <source>
        <dbReference type="SAM" id="SignalP"/>
    </source>
</evidence>
<dbReference type="RefSeq" id="WP_332902592.1">
    <property type="nucleotide sequence ID" value="NZ_JBAGLP010000118.1"/>
</dbReference>
<feature type="domain" description="Fibronectin type-III" evidence="5">
    <location>
        <begin position="673"/>
        <end position="762"/>
    </location>
</feature>
<organism evidence="6 7">
    <name type="scientific">Isoptericola haloaureus</name>
    <dbReference type="NCBI Taxonomy" id="1542902"/>
    <lineage>
        <taxon>Bacteria</taxon>
        <taxon>Bacillati</taxon>
        <taxon>Actinomycetota</taxon>
        <taxon>Actinomycetes</taxon>
        <taxon>Micrococcales</taxon>
        <taxon>Promicromonosporaceae</taxon>
        <taxon>Isoptericola</taxon>
    </lineage>
</organism>
<dbReference type="Pfam" id="PF00657">
    <property type="entry name" value="Lipase_GDSL"/>
    <property type="match status" value="1"/>
</dbReference>
<dbReference type="Pfam" id="PF18370">
    <property type="entry name" value="RGI_lyase"/>
    <property type="match status" value="1"/>
</dbReference>
<name>A0ABU7Z9L4_9MICO</name>
<dbReference type="SUPFAM" id="SSF69318">
    <property type="entry name" value="Integrin alpha N-terminal domain"/>
    <property type="match status" value="1"/>
</dbReference>
<feature type="signal peptide" evidence="4">
    <location>
        <begin position="1"/>
        <end position="20"/>
    </location>
</feature>
<sequence length="1800" mass="190021">MAGAAAAALVLPLLPAAATAAEEEPAQWSFDFGTADSPVAEGFTQVHGGTAYSAENGFGITTGEQASRDRSTDVDPLTGDFVLGSDWEFAVDVPNGTYDIEVWTGDTLAGTSSVRTSVSPEGGEATNIYADAEQTASGTLSAEVSDGQLNLGITGKGYGYVNGIQITESTGDGGDDGSGDGGGDDGSGDGGTTGAAGPENVRIAHASADQVVVRWNEVAGASEYVLTRSDAVDGEYTEIARTGSREVFHADTDVDTSAVHYYRAHAVTADGLTEASAPVVSTLASEPSFPESGTLQIDLGSGAVADGAVGVDADTAYTAENRLGFVDTSVVTATDDGGDNALRGDFVTADGGQLVVDLPNGDYTVDLIAGAADAATDVAITAEQMAKVQQTERAAGEYLEMSFDIALVDSQLNLQIAGGAANLNALTITRLGDRDAGGQPTAFVTGDSTVQTYDEYWAPQAGWGQMIERFLSDDVAVDNHAIGGRSSKNFISQGRLDTVLKQIRPGDYLYVQFGHNDNSYGVDDRWAAPGDYAWYLRTFVEGAVQRGAQPILVTPVSRRSFDPETGVFNVSFPDYVQAATDVAAATGTPLVDLSASSRAYLNEIGPEAAKSVFLHVPAGVYPNRPNGTTDDTHFQEYGAIQMARLVALDTAELDIPLADEVVDAEPPADVPEAPAGVVAGNISASSATLTWTEVEGADIYKVFAKASDAGDDAWDLVTTSTIGVANVGGLTEGTSYDLRVVAVNGAGDSEPSATVTIETKAPIYKFDLQLASNGVTEDGYTAFDDTTLYTAELGYGFTSDSGPGGRDRGTGDGQLDDLQRDFLLPSAGTPMRFDVPNGTYAVEVIWGDLIGTARLGVTIEGTDYGSSNAGRGGTSSKIVQPVVVTDGTIDIVAEGWFNGLTITPLLYAPTELTAGDVSIDGSAVEVPLSWQPAEDVAGYRVYRLAEGAAEPTALGDVESGVTEFVDTTADVGLQYTYTVVATDDAGNESVPSNELELTTVDPDVPTAPTPSGLAVGDIEKNAVSLGWEPVEDALFYHVYREDKGGELVLIDRAADAQYTDTDVLTTVEYTYAVASVNAGGVSELSETVTSEAVTNLSRQAERIGRQPVAAQSEDGVYVGWRMLGEDPASIAFHVYRDGELLTDEPISGSTNYVDTDGQAGSSYRISSVVDGTERWATQEFSVWDGQTLDIPLNKPADAYTKDGQPYSYTANDASVADLDGDGEYEYVVKWYPTNAQDNSRPGYTGNTYLDAYELDGTQLWRIDLGINIRSGAHYTQFQVFDYDGDGKAEVAMKTADGTTDGVGTVVGDARADFRQSNGYVLSGPEYLSIFDGASGEVLDTIDYVPPRGDVGSWGDGYGNRVDRFLATTAYLDGETPSMVFSRGYYTRTVIAAFDFDGEELSERWVFDSDEAGDQYRGQGNHDMQTADVDGDQKDELVFGSMTVDDDGTVLVNTGLGHGDAMHVSDFDPSRPGLEQFAAHENIPASGNRGATFRDAETGEILWSIPAEVDTGRAAMADIDPRYDGAEGWAVGGDAAWDSPVGQLVSSSTGEVIAESIPAANFTTFWDGDLLSEIGDHDWDGDAGVGVPTIAKWDYENAEEVEIYRAEGTFSNNYTKGTPALQADLFGDWREEIVSRTEDSTALRISTTVIPTEHRLRTLMSDSQYRLAVAWQNTGYNQPPHTSYFIGEGMETPDAPRLAYTTEAETMPIVVDEAPEKVVVTAEKLDDGTVTATVRSVQGGAVTSVVLRVDGQTVATASLPDGASTVDFDLGVLEPGKYELTATVANELGAQESKPRQLTIS</sequence>
<reference evidence="6" key="1">
    <citation type="journal article" date="2024" name="Antonie Van Leeuwenhoek">
        <title>Isoptericola haloaureus sp. nov., a dimorphic actinobacterium isolated from mangrove sediments of southeast India, implicating biosaline agricultural significance through nitrogen fixation and salt tolerance genes.</title>
        <authorList>
            <person name="Prathaban M."/>
            <person name="Prathiviraj R."/>
            <person name="Ravichandran M."/>
            <person name="Natarajan S.D."/>
            <person name="Sobanaa M."/>
            <person name="Hari Krishna Kumar S."/>
            <person name="Chandrasekar V."/>
            <person name="Selvin J."/>
        </authorList>
    </citation>
    <scope>NUCLEOTIDE SEQUENCE</scope>
    <source>
        <strain evidence="6">MP1014</strain>
    </source>
</reference>
<keyword evidence="1" id="KW-0378">Hydrolase</keyword>
<dbReference type="SUPFAM" id="SSF52266">
    <property type="entry name" value="SGNH hydrolase"/>
    <property type="match status" value="1"/>
</dbReference>
<dbReference type="Proteomes" id="UP001310387">
    <property type="component" value="Unassembled WGS sequence"/>
</dbReference>
<dbReference type="Pfam" id="PF21254">
    <property type="entry name" value="AGA-YXIM_GBD"/>
    <property type="match status" value="2"/>
</dbReference>
<dbReference type="InterPro" id="IPR041624">
    <property type="entry name" value="RGI_lyase"/>
</dbReference>
<dbReference type="SUPFAM" id="SSF49785">
    <property type="entry name" value="Galactose-binding domain-like"/>
    <property type="match status" value="3"/>
</dbReference>
<feature type="compositionally biased region" description="Acidic residues" evidence="3">
    <location>
        <begin position="173"/>
        <end position="187"/>
    </location>
</feature>
<dbReference type="PROSITE" id="PS50853">
    <property type="entry name" value="FN3"/>
    <property type="match status" value="3"/>
</dbReference>
<proteinExistence type="predicted"/>
<evidence type="ECO:0000256" key="1">
    <source>
        <dbReference type="ARBA" id="ARBA00023295"/>
    </source>
</evidence>
<keyword evidence="4" id="KW-0732">Signal</keyword>
<feature type="domain" description="Fibronectin type-III" evidence="5">
    <location>
        <begin position="1009"/>
        <end position="1097"/>
    </location>
</feature>
<evidence type="ECO:0000313" key="7">
    <source>
        <dbReference type="Proteomes" id="UP001310387"/>
    </source>
</evidence>
<dbReference type="InterPro" id="IPR036116">
    <property type="entry name" value="FN3_sf"/>
</dbReference>
<feature type="chain" id="PRO_5046283839" evidence="4">
    <location>
        <begin position="21"/>
        <end position="1800"/>
    </location>
</feature>
<keyword evidence="1" id="KW-0326">Glycosidase</keyword>
<dbReference type="SMART" id="SM00060">
    <property type="entry name" value="FN3"/>
    <property type="match status" value="5"/>
</dbReference>
<keyword evidence="2" id="KW-0119">Carbohydrate metabolism</keyword>
<dbReference type="InterPro" id="IPR003961">
    <property type="entry name" value="FN3_dom"/>
</dbReference>
<keyword evidence="2" id="KW-0624">Polysaccharide degradation</keyword>
<keyword evidence="7" id="KW-1185">Reference proteome</keyword>
<dbReference type="Pfam" id="PF21348">
    <property type="entry name" value="RGL11_C"/>
    <property type="match status" value="1"/>
</dbReference>
<dbReference type="PANTHER" id="PTHR43118">
    <property type="entry name" value="RHAMNOGALACTURONAN LYASE (EUROFUNG)"/>
    <property type="match status" value="1"/>
</dbReference>
<dbReference type="CDD" id="cd00063">
    <property type="entry name" value="FN3"/>
    <property type="match status" value="3"/>
</dbReference>
<dbReference type="InterPro" id="IPR001087">
    <property type="entry name" value="GDSL"/>
</dbReference>
<dbReference type="PANTHER" id="PTHR43118:SF1">
    <property type="entry name" value="RHAMNOGALACTURONAN LYASE (EUROFUNG)"/>
    <property type="match status" value="1"/>
</dbReference>
<dbReference type="Pfam" id="PF00041">
    <property type="entry name" value="fn3"/>
    <property type="match status" value="1"/>
</dbReference>
<evidence type="ECO:0000256" key="2">
    <source>
        <dbReference type="ARBA" id="ARBA00023326"/>
    </source>
</evidence>
<reference evidence="6" key="2">
    <citation type="submission" date="2024-02" db="EMBL/GenBank/DDBJ databases">
        <authorList>
            <person name="Prathaban M."/>
            <person name="Mythili R."/>
            <person name="Sharmila Devi N."/>
            <person name="Sobanaa M."/>
            <person name="Prathiviraj R."/>
            <person name="Selvin J."/>
        </authorList>
    </citation>
    <scope>NUCLEOTIDE SEQUENCE</scope>
    <source>
        <strain evidence="6">MP1014</strain>
    </source>
</reference>
<feature type="domain" description="Fibronectin type-III" evidence="5">
    <location>
        <begin position="908"/>
        <end position="1002"/>
    </location>
</feature>
<dbReference type="InterPro" id="IPR013783">
    <property type="entry name" value="Ig-like_fold"/>
</dbReference>
<dbReference type="Gene3D" id="2.60.120.430">
    <property type="entry name" value="Galactose-binding lectin"/>
    <property type="match status" value="3"/>
</dbReference>
<evidence type="ECO:0000259" key="5">
    <source>
        <dbReference type="PROSITE" id="PS50853"/>
    </source>
</evidence>
<gene>
    <name evidence="6" type="ORF">V5O49_13140</name>
</gene>
<dbReference type="Gene3D" id="3.40.50.1110">
    <property type="entry name" value="SGNH hydrolase"/>
    <property type="match status" value="1"/>
</dbReference>
<dbReference type="CDD" id="cd10318">
    <property type="entry name" value="RGL11"/>
    <property type="match status" value="1"/>
</dbReference>
<dbReference type="InterPro" id="IPR034641">
    <property type="entry name" value="RGL11"/>
</dbReference>
<dbReference type="CDD" id="cd01821">
    <property type="entry name" value="Rhamnogalacturan_acetylesterase_like"/>
    <property type="match status" value="1"/>
</dbReference>
<dbReference type="Gene3D" id="2.60.40.10">
    <property type="entry name" value="Immunoglobulins"/>
    <property type="match status" value="6"/>
</dbReference>
<dbReference type="InterPro" id="IPR008979">
    <property type="entry name" value="Galactose-bd-like_sf"/>
</dbReference>
<protein>
    <submittedName>
        <fullName evidence="6">Fibronectin type III domain-containing protein</fullName>
    </submittedName>
</protein>